<comment type="similarity">
    <text evidence="2">Belongs to the nitroreductase family.</text>
</comment>
<dbReference type="InterPro" id="IPR033878">
    <property type="entry name" value="NfsB-like"/>
</dbReference>
<sequence length="224" mass="25753">MKFQPLNKETILEAFRSRHATRSFDASRKIQEEDFDFILETGRLSPSSVGFEPWKFLVIQNQELRDQLREVSWGAQGQLQTASHFVIILAKTNLRYDSDYVINHLKTVKDMPDEVVEQASARYKVFQEKDLPMLDSERALFDWASKQTYIALANMMTGAALIGIDSCPIEGFQYAAVNKILADRGLLDDGEWQASVMVAFGYRLEDPKRPKTRKEIAEAVKWIR</sequence>
<protein>
    <submittedName>
        <fullName evidence="9">NAD(P)H-dependent oxidoreductase</fullName>
    </submittedName>
</protein>
<evidence type="ECO:0000256" key="1">
    <source>
        <dbReference type="ARBA" id="ARBA00001917"/>
    </source>
</evidence>
<dbReference type="Proteomes" id="UP001601059">
    <property type="component" value="Unassembled WGS sequence"/>
</dbReference>
<evidence type="ECO:0000256" key="2">
    <source>
        <dbReference type="ARBA" id="ARBA00007118"/>
    </source>
</evidence>
<dbReference type="Pfam" id="PF00881">
    <property type="entry name" value="Nitroreductase"/>
    <property type="match status" value="1"/>
</dbReference>
<evidence type="ECO:0000256" key="7">
    <source>
        <dbReference type="ARBA" id="ARBA00023027"/>
    </source>
</evidence>
<evidence type="ECO:0000313" key="9">
    <source>
        <dbReference type="EMBL" id="MFE8699956.1"/>
    </source>
</evidence>
<gene>
    <name evidence="9" type="ORF">ACFYKX_04885</name>
</gene>
<dbReference type="CDD" id="cd02149">
    <property type="entry name" value="NfsB-like"/>
    <property type="match status" value="1"/>
</dbReference>
<evidence type="ECO:0000313" key="10">
    <source>
        <dbReference type="Proteomes" id="UP001601059"/>
    </source>
</evidence>
<dbReference type="Gene3D" id="3.40.109.10">
    <property type="entry name" value="NADH Oxidase"/>
    <property type="match status" value="1"/>
</dbReference>
<feature type="domain" description="Nitroreductase" evidence="8">
    <location>
        <begin position="16"/>
        <end position="202"/>
    </location>
</feature>
<dbReference type="PANTHER" id="PTHR23026:SF125">
    <property type="entry name" value="OXYGEN-INSENSITIVE NAD(P)H NITROREDUCTASE"/>
    <property type="match status" value="1"/>
</dbReference>
<accession>A0ABW6K714</accession>
<reference evidence="9 10" key="1">
    <citation type="submission" date="2024-08" db="EMBL/GenBank/DDBJ databases">
        <title>Two novel Cytobacillus novel species.</title>
        <authorList>
            <person name="Liu G."/>
        </authorList>
    </citation>
    <scope>NUCLEOTIDE SEQUENCE [LARGE SCALE GENOMIC DNA]</scope>
    <source>
        <strain evidence="9 10">FJAT-54145</strain>
    </source>
</reference>
<dbReference type="PANTHER" id="PTHR23026">
    <property type="entry name" value="NADPH NITROREDUCTASE"/>
    <property type="match status" value="1"/>
</dbReference>
<evidence type="ECO:0000256" key="4">
    <source>
        <dbReference type="ARBA" id="ARBA00022643"/>
    </source>
</evidence>
<dbReference type="RefSeq" id="WP_389358593.1">
    <property type="nucleotide sequence ID" value="NZ_JBIACK010000001.1"/>
</dbReference>
<keyword evidence="5" id="KW-0521">NADP</keyword>
<evidence type="ECO:0000256" key="3">
    <source>
        <dbReference type="ARBA" id="ARBA00022630"/>
    </source>
</evidence>
<dbReference type="EMBL" id="JBIACK010000001">
    <property type="protein sequence ID" value="MFE8699956.1"/>
    <property type="molecule type" value="Genomic_DNA"/>
</dbReference>
<comment type="cofactor">
    <cofactor evidence="1">
        <name>FMN</name>
        <dbReference type="ChEBI" id="CHEBI:58210"/>
    </cofactor>
</comment>
<keyword evidence="6" id="KW-0560">Oxidoreductase</keyword>
<keyword evidence="3" id="KW-0285">Flavoprotein</keyword>
<keyword evidence="10" id="KW-1185">Reference proteome</keyword>
<keyword evidence="4" id="KW-0288">FMN</keyword>
<dbReference type="InterPro" id="IPR050627">
    <property type="entry name" value="Nitroreductase/BluB"/>
</dbReference>
<name>A0ABW6K714_9BACI</name>
<evidence type="ECO:0000256" key="5">
    <source>
        <dbReference type="ARBA" id="ARBA00022857"/>
    </source>
</evidence>
<dbReference type="SUPFAM" id="SSF55469">
    <property type="entry name" value="FMN-dependent nitroreductase-like"/>
    <property type="match status" value="1"/>
</dbReference>
<organism evidence="9 10">
    <name type="scientific">Cytobacillus spartinae</name>
    <dbReference type="NCBI Taxonomy" id="3299023"/>
    <lineage>
        <taxon>Bacteria</taxon>
        <taxon>Bacillati</taxon>
        <taxon>Bacillota</taxon>
        <taxon>Bacilli</taxon>
        <taxon>Bacillales</taxon>
        <taxon>Bacillaceae</taxon>
        <taxon>Cytobacillus</taxon>
    </lineage>
</organism>
<dbReference type="InterPro" id="IPR000415">
    <property type="entry name" value="Nitroreductase-like"/>
</dbReference>
<proteinExistence type="inferred from homology"/>
<evidence type="ECO:0000256" key="6">
    <source>
        <dbReference type="ARBA" id="ARBA00023002"/>
    </source>
</evidence>
<keyword evidence="7" id="KW-0520">NAD</keyword>
<evidence type="ECO:0000259" key="8">
    <source>
        <dbReference type="Pfam" id="PF00881"/>
    </source>
</evidence>
<comment type="caution">
    <text evidence="9">The sequence shown here is derived from an EMBL/GenBank/DDBJ whole genome shotgun (WGS) entry which is preliminary data.</text>
</comment>
<dbReference type="InterPro" id="IPR029479">
    <property type="entry name" value="Nitroreductase"/>
</dbReference>